<dbReference type="Proteomes" id="UP000007258">
    <property type="component" value="Chromosome 9"/>
</dbReference>
<dbReference type="EMBL" id="FR798983">
    <property type="protein sequence ID" value="CAM41846.2"/>
    <property type="molecule type" value="Genomic_DNA"/>
</dbReference>
<keyword evidence="3" id="KW-1185">Reference proteome</keyword>
<dbReference type="InParanoid" id="A4H5T0"/>
<dbReference type="AlphaFoldDB" id="A4H5T0"/>
<sequence>RLAQSSLTRCTPTLLPSRAPRRRRHRVAALLPLPCPSLPPSCDSLFPPPSPTPKHPREHPVHAHTSLLHQHRTPAVRYTAVSSPTPPTNTPRIRPSPLLLSQR</sequence>
<dbReference type="RefSeq" id="XP_001562721.2">
    <property type="nucleotide sequence ID" value="XM_001562671.2"/>
</dbReference>
<evidence type="ECO:0000313" key="3">
    <source>
        <dbReference type="Proteomes" id="UP000007258"/>
    </source>
</evidence>
<reference evidence="2 3" key="2">
    <citation type="journal article" date="2011" name="Genome Res.">
        <title>Chromosome and gene copy number variation allow major structural change between species and strains of Leishmania.</title>
        <authorList>
            <person name="Rogers M.B."/>
            <person name="Hilley J.D."/>
            <person name="Dickens N.J."/>
            <person name="Wilkes J."/>
            <person name="Bates P.A."/>
            <person name="Depledge D.P."/>
            <person name="Harris D."/>
            <person name="Her Y."/>
            <person name="Herzyk P."/>
            <person name="Imamura H."/>
            <person name="Otto T.D."/>
            <person name="Sanders M."/>
            <person name="Seeger K."/>
            <person name="Dujardin J.C."/>
            <person name="Berriman M."/>
            <person name="Smith D.F."/>
            <person name="Hertz-Fowler C."/>
            <person name="Mottram J.C."/>
        </authorList>
    </citation>
    <scope>NUCLEOTIDE SEQUENCE [LARGE SCALE GENOMIC DNA]</scope>
    <source>
        <strain evidence="2 3">MHOM/BR/75/M2904</strain>
    </source>
</reference>
<evidence type="ECO:0000256" key="1">
    <source>
        <dbReference type="SAM" id="MobiDB-lite"/>
    </source>
</evidence>
<gene>
    <name evidence="2" type="ORF">LBRM_09_1070</name>
</gene>
<feature type="non-terminal residue" evidence="2">
    <location>
        <position position="1"/>
    </location>
</feature>
<proteinExistence type="predicted"/>
<protein>
    <submittedName>
        <fullName evidence="2">Surface antigen like protein</fullName>
    </submittedName>
</protein>
<accession>A4H5T0</accession>
<evidence type="ECO:0000313" key="2">
    <source>
        <dbReference type="EMBL" id="CAM41846.2"/>
    </source>
</evidence>
<dbReference type="KEGG" id="lbz:LBRM_09_1070"/>
<feature type="region of interest" description="Disordered" evidence="1">
    <location>
        <begin position="44"/>
        <end position="63"/>
    </location>
</feature>
<organism evidence="2 3">
    <name type="scientific">Leishmania braziliensis</name>
    <dbReference type="NCBI Taxonomy" id="5660"/>
    <lineage>
        <taxon>Eukaryota</taxon>
        <taxon>Discoba</taxon>
        <taxon>Euglenozoa</taxon>
        <taxon>Kinetoplastea</taxon>
        <taxon>Metakinetoplastina</taxon>
        <taxon>Trypanosomatida</taxon>
        <taxon>Trypanosomatidae</taxon>
        <taxon>Leishmaniinae</taxon>
        <taxon>Leishmania</taxon>
        <taxon>Leishmania braziliensis species complex</taxon>
    </lineage>
</organism>
<name>A4H5T0_LEIBR</name>
<reference evidence="2 3" key="1">
    <citation type="journal article" date="2007" name="Nat. Genet.">
        <title>Comparative genomic analysis of three Leishmania species that cause diverse human disease.</title>
        <authorList>
            <person name="Peacock C.S."/>
            <person name="Seeger K."/>
            <person name="Harris D."/>
            <person name="Murphy L."/>
            <person name="Ruiz J.C."/>
            <person name="Quail M.A."/>
            <person name="Peters N."/>
            <person name="Adlem E."/>
            <person name="Tivey A."/>
            <person name="Aslett M."/>
            <person name="Kerhornou A."/>
            <person name="Ivens A."/>
            <person name="Fraser A."/>
            <person name="Rajandream M.A."/>
            <person name="Carver T."/>
            <person name="Norbertczak H."/>
            <person name="Chillingworth T."/>
            <person name="Hance Z."/>
            <person name="Jagels K."/>
            <person name="Moule S."/>
            <person name="Ormond D."/>
            <person name="Rutter S."/>
            <person name="Squares R."/>
            <person name="Whitehead S."/>
            <person name="Rabbinowitsch E."/>
            <person name="Arrowsmith C."/>
            <person name="White B."/>
            <person name="Thurston S."/>
            <person name="Bringaud F."/>
            <person name="Baldauf S.L."/>
            <person name="Faulconbridge A."/>
            <person name="Jeffares D."/>
            <person name="Depledge D.P."/>
            <person name="Oyola S.O."/>
            <person name="Hilley J.D."/>
            <person name="Brito L.O."/>
            <person name="Tosi L.R."/>
            <person name="Barrell B."/>
            <person name="Cruz A.K."/>
            <person name="Mottram J.C."/>
            <person name="Smith D.F."/>
            <person name="Berriman M."/>
        </authorList>
    </citation>
    <scope>NUCLEOTIDE SEQUENCE [LARGE SCALE GENOMIC DNA]</scope>
    <source>
        <strain evidence="2 3">MHOM/BR/75/M2904</strain>
    </source>
</reference>
<feature type="region of interest" description="Disordered" evidence="1">
    <location>
        <begin position="79"/>
        <end position="103"/>
    </location>
</feature>
<dbReference type="GeneID" id="5413199"/>